<keyword evidence="5" id="KW-1185">Reference proteome</keyword>
<dbReference type="Pfam" id="PF00857">
    <property type="entry name" value="Isochorismatase"/>
    <property type="match status" value="1"/>
</dbReference>
<reference evidence="4 5" key="1">
    <citation type="submission" date="2020-11" db="EMBL/GenBank/DDBJ databases">
        <title>Draft genome sequencing of a Lachnospiraceae strain isolated from anoxic soil subjected to BSD treatment.</title>
        <authorList>
            <person name="Uek A."/>
            <person name="Tonouchi A."/>
        </authorList>
    </citation>
    <scope>NUCLEOTIDE SEQUENCE [LARGE SCALE GENOMIC DNA]</scope>
    <source>
        <strain evidence="4 5">TB5</strain>
    </source>
</reference>
<dbReference type="KEGG" id="ahb:bsdtb5_29560"/>
<dbReference type="GO" id="GO:0016787">
    <property type="term" value="F:hydrolase activity"/>
    <property type="evidence" value="ECO:0007669"/>
    <property type="project" value="UniProtKB-KW"/>
</dbReference>
<evidence type="ECO:0000256" key="2">
    <source>
        <dbReference type="ARBA" id="ARBA00022801"/>
    </source>
</evidence>
<proteinExistence type="inferred from homology"/>
<sequence length="186" mass="21425">MKRVLILIDIQNVYFEEGNYLLYQPQRAVEKAFEALEVFRGNNEPVIHVGHMFYKEDQSESACHSREFYHRVQPQDGEYVIWKEKPSSFLNTQLAEMLEKLEAQQIVIGGMMSHMCVDTTVRACQDYGYPVILLEDACTTKALSFQGDVIEAEVVHKAFMASLNGMFADVMTVDEWKAMPKEIRES</sequence>
<dbReference type="PANTHER" id="PTHR43540:SF1">
    <property type="entry name" value="ISOCHORISMATASE HYDROLASE"/>
    <property type="match status" value="1"/>
</dbReference>
<feature type="domain" description="Isochorismatase-like" evidence="3">
    <location>
        <begin position="4"/>
        <end position="175"/>
    </location>
</feature>
<evidence type="ECO:0000313" key="5">
    <source>
        <dbReference type="Proteomes" id="UP000595897"/>
    </source>
</evidence>
<dbReference type="AlphaFoldDB" id="A0A7R7EMM0"/>
<dbReference type="EMBL" id="AP024169">
    <property type="protein sequence ID" value="BCN31661.1"/>
    <property type="molecule type" value="Genomic_DNA"/>
</dbReference>
<keyword evidence="2" id="KW-0378">Hydrolase</keyword>
<dbReference type="InterPro" id="IPR000868">
    <property type="entry name" value="Isochorismatase-like_dom"/>
</dbReference>
<dbReference type="RefSeq" id="WP_271712766.1">
    <property type="nucleotide sequence ID" value="NZ_AP024169.1"/>
</dbReference>
<organism evidence="4 5">
    <name type="scientific">Anaeromicropila herbilytica</name>
    <dbReference type="NCBI Taxonomy" id="2785025"/>
    <lineage>
        <taxon>Bacteria</taxon>
        <taxon>Bacillati</taxon>
        <taxon>Bacillota</taxon>
        <taxon>Clostridia</taxon>
        <taxon>Lachnospirales</taxon>
        <taxon>Lachnospiraceae</taxon>
        <taxon>Anaeromicropila</taxon>
    </lineage>
</organism>
<dbReference type="Proteomes" id="UP000595897">
    <property type="component" value="Chromosome"/>
</dbReference>
<dbReference type="InterPro" id="IPR036380">
    <property type="entry name" value="Isochorismatase-like_sf"/>
</dbReference>
<evidence type="ECO:0000313" key="4">
    <source>
        <dbReference type="EMBL" id="BCN31661.1"/>
    </source>
</evidence>
<dbReference type="SUPFAM" id="SSF52499">
    <property type="entry name" value="Isochorismatase-like hydrolases"/>
    <property type="match status" value="1"/>
</dbReference>
<accession>A0A7R7EMM0</accession>
<dbReference type="PANTHER" id="PTHR43540">
    <property type="entry name" value="PEROXYUREIDOACRYLATE/UREIDOACRYLATE AMIDOHYDROLASE-RELATED"/>
    <property type="match status" value="1"/>
</dbReference>
<name>A0A7R7EMM0_9FIRM</name>
<comment type="similarity">
    <text evidence="1">Belongs to the isochorismatase family.</text>
</comment>
<evidence type="ECO:0000256" key="1">
    <source>
        <dbReference type="ARBA" id="ARBA00006336"/>
    </source>
</evidence>
<dbReference type="CDD" id="cd01014">
    <property type="entry name" value="nicotinamidase_related"/>
    <property type="match status" value="1"/>
</dbReference>
<gene>
    <name evidence="4" type="ORF">bsdtb5_29560</name>
</gene>
<dbReference type="InterPro" id="IPR050272">
    <property type="entry name" value="Isochorismatase-like_hydrls"/>
</dbReference>
<dbReference type="Gene3D" id="3.40.50.850">
    <property type="entry name" value="Isochorismatase-like"/>
    <property type="match status" value="1"/>
</dbReference>
<protein>
    <submittedName>
        <fullName evidence="4">Isochorismatase</fullName>
    </submittedName>
</protein>
<evidence type="ECO:0000259" key="3">
    <source>
        <dbReference type="Pfam" id="PF00857"/>
    </source>
</evidence>